<dbReference type="Proteomes" id="UP000646053">
    <property type="component" value="Unassembled WGS sequence"/>
</dbReference>
<accession>A0A8J7Z1W8</accession>
<dbReference type="Pfam" id="PF08241">
    <property type="entry name" value="Methyltransf_11"/>
    <property type="match status" value="1"/>
</dbReference>
<evidence type="ECO:0000313" key="2">
    <source>
        <dbReference type="EMBL" id="NDJ16286.1"/>
    </source>
</evidence>
<dbReference type="Gene3D" id="3.40.50.150">
    <property type="entry name" value="Vaccinia Virus protein VP39"/>
    <property type="match status" value="1"/>
</dbReference>
<dbReference type="GO" id="GO:0032259">
    <property type="term" value="P:methylation"/>
    <property type="evidence" value="ECO:0007669"/>
    <property type="project" value="UniProtKB-KW"/>
</dbReference>
<organism evidence="2 3">
    <name type="scientific">Myxacorys almedinensis A</name>
    <dbReference type="NCBI Taxonomy" id="2690445"/>
    <lineage>
        <taxon>Bacteria</taxon>
        <taxon>Bacillati</taxon>
        <taxon>Cyanobacteriota</taxon>
        <taxon>Cyanophyceae</taxon>
        <taxon>Leptolyngbyales</taxon>
        <taxon>Leptolyngbyaceae</taxon>
        <taxon>Myxacorys</taxon>
        <taxon>Myxacorys almedinensis</taxon>
    </lineage>
</organism>
<dbReference type="SUPFAM" id="SSF53335">
    <property type="entry name" value="S-adenosyl-L-methionine-dependent methyltransferases"/>
    <property type="match status" value="1"/>
</dbReference>
<sequence>MPLFIKDLLKILLNIAPPPRHSNFEESKLDTLEESRKQLEIISKLNFEILTLQRRLALVEERLHQSSDSACPNLNCFDIKTMVCQYEHFNTPWFYRWDQEISLGGGTNALPRTFHRKLWEWYAIAQALWERGFLDATKKGLGFAVGTEPLSSLFANYGVTVLATDLDTNNPDAEAWKTTNQHADSLESLWSEHIISRDAFMERVRFQNADMKNLVGIEEKFDFVWSSCALEHLGSLEEGINFAINSSKLLKPGGIGIHTTEFNVASNDATLLDGSNVIYRKCDIEELDYKLRKQGMCLEEMDFRPGTSFDDRQYDTPPYYVSGHQHIKLALADHIATSLIFIIYT</sequence>
<reference evidence="2" key="1">
    <citation type="submission" date="2019-12" db="EMBL/GenBank/DDBJ databases">
        <title>High-Quality draft genome sequences of three cyanobacteria isolated from the limestone walls of the Old Cathedral of Coimbra.</title>
        <authorList>
            <person name="Tiago I."/>
            <person name="Soares F."/>
            <person name="Portugal A."/>
        </authorList>
    </citation>
    <scope>NUCLEOTIDE SEQUENCE</scope>
    <source>
        <strain evidence="2">A</strain>
    </source>
</reference>
<dbReference type="InterPro" id="IPR029063">
    <property type="entry name" value="SAM-dependent_MTases_sf"/>
</dbReference>
<gene>
    <name evidence="2" type="ORF">GS601_03100</name>
</gene>
<dbReference type="GO" id="GO:0008757">
    <property type="term" value="F:S-adenosylmethionine-dependent methyltransferase activity"/>
    <property type="evidence" value="ECO:0007669"/>
    <property type="project" value="InterPro"/>
</dbReference>
<dbReference type="EMBL" id="WVIE01000003">
    <property type="protein sequence ID" value="NDJ16286.1"/>
    <property type="molecule type" value="Genomic_DNA"/>
</dbReference>
<evidence type="ECO:0000259" key="1">
    <source>
        <dbReference type="Pfam" id="PF08241"/>
    </source>
</evidence>
<keyword evidence="2" id="KW-0489">Methyltransferase</keyword>
<comment type="caution">
    <text evidence="2">The sequence shown here is derived from an EMBL/GenBank/DDBJ whole genome shotgun (WGS) entry which is preliminary data.</text>
</comment>
<protein>
    <submittedName>
        <fullName evidence="2">Methyltransferase domain-containing protein</fullName>
    </submittedName>
</protein>
<proteinExistence type="predicted"/>
<name>A0A8J7Z1W8_9CYAN</name>
<keyword evidence="2" id="KW-0808">Transferase</keyword>
<keyword evidence="3" id="KW-1185">Reference proteome</keyword>
<dbReference type="InterPro" id="IPR013216">
    <property type="entry name" value="Methyltransf_11"/>
</dbReference>
<evidence type="ECO:0000313" key="3">
    <source>
        <dbReference type="Proteomes" id="UP000646053"/>
    </source>
</evidence>
<dbReference type="AlphaFoldDB" id="A0A8J7Z1W8"/>
<feature type="domain" description="Methyltransferase type 11" evidence="1">
    <location>
        <begin position="143"/>
        <end position="255"/>
    </location>
</feature>